<feature type="region of interest" description="Disordered" evidence="1">
    <location>
        <begin position="94"/>
        <end position="147"/>
    </location>
</feature>
<gene>
    <name evidence="2" type="ORF">MPH_08397</name>
</gene>
<comment type="caution">
    <text evidence="2">The sequence shown here is derived from an EMBL/GenBank/DDBJ whole genome shotgun (WGS) entry which is preliminary data.</text>
</comment>
<reference evidence="2 3" key="1">
    <citation type="journal article" date="2012" name="BMC Genomics">
        <title>Tools to kill: Genome of one of the most destructive plant pathogenic fungi Macrophomina phaseolina.</title>
        <authorList>
            <person name="Islam M.S."/>
            <person name="Haque M.S."/>
            <person name="Islam M.M."/>
            <person name="Emdad E.M."/>
            <person name="Halim A."/>
            <person name="Hossen Q.M.M."/>
            <person name="Hossain M.Z."/>
            <person name="Ahmed B."/>
            <person name="Rahim S."/>
            <person name="Rahman M.S."/>
            <person name="Alam M.M."/>
            <person name="Hou S."/>
            <person name="Wan X."/>
            <person name="Saito J.A."/>
            <person name="Alam M."/>
        </authorList>
    </citation>
    <scope>NUCLEOTIDE SEQUENCE [LARGE SCALE GENOMIC DNA]</scope>
    <source>
        <strain evidence="2 3">MS6</strain>
    </source>
</reference>
<evidence type="ECO:0008006" key="4">
    <source>
        <dbReference type="Google" id="ProtNLM"/>
    </source>
</evidence>
<dbReference type="OrthoDB" id="6612291at2759"/>
<evidence type="ECO:0000313" key="3">
    <source>
        <dbReference type="Proteomes" id="UP000007129"/>
    </source>
</evidence>
<protein>
    <recommendedName>
        <fullName evidence="4">General substrate transporter</fullName>
    </recommendedName>
</protein>
<accession>K2RIH6</accession>
<feature type="compositionally biased region" description="Low complexity" evidence="1">
    <location>
        <begin position="122"/>
        <end position="147"/>
    </location>
</feature>
<dbReference type="AlphaFoldDB" id="K2RIH6"/>
<evidence type="ECO:0000256" key="1">
    <source>
        <dbReference type="SAM" id="MobiDB-lite"/>
    </source>
</evidence>
<dbReference type="InParanoid" id="K2RIH6"/>
<sequence>MSKEFDQTVMAEKSKSESDGEVVYHEHVDIKQEGKAVNPFLIFTCTVFAAASFLFGFDDKVISPIIALEPFVSPHVPLSFSGVSDRELHRCRSTSTRAATLPPAPSSLPPATRTCSSPCRWSAPSSVLSPPTLSTTTSAGSGPSSAPTSSPLAAASCSCSPPTLPRSSLAASGMPSLWASPTPPCPSTSARRCLSLFAELSSPRLT</sequence>
<organism evidence="2 3">
    <name type="scientific">Macrophomina phaseolina (strain MS6)</name>
    <name type="common">Charcoal rot fungus</name>
    <dbReference type="NCBI Taxonomy" id="1126212"/>
    <lineage>
        <taxon>Eukaryota</taxon>
        <taxon>Fungi</taxon>
        <taxon>Dikarya</taxon>
        <taxon>Ascomycota</taxon>
        <taxon>Pezizomycotina</taxon>
        <taxon>Dothideomycetes</taxon>
        <taxon>Dothideomycetes incertae sedis</taxon>
        <taxon>Botryosphaeriales</taxon>
        <taxon>Botryosphaeriaceae</taxon>
        <taxon>Macrophomina</taxon>
    </lineage>
</organism>
<dbReference type="Proteomes" id="UP000007129">
    <property type="component" value="Unassembled WGS sequence"/>
</dbReference>
<dbReference type="HOGENOM" id="CLU_1332142_0_0_1"/>
<name>K2RIH6_MACPH</name>
<dbReference type="VEuPathDB" id="FungiDB:MPH_08397"/>
<dbReference type="EMBL" id="AHHD01000348">
    <property type="protein sequence ID" value="EKG14408.1"/>
    <property type="molecule type" value="Genomic_DNA"/>
</dbReference>
<proteinExistence type="predicted"/>
<evidence type="ECO:0000313" key="2">
    <source>
        <dbReference type="EMBL" id="EKG14408.1"/>
    </source>
</evidence>